<proteinExistence type="predicted"/>
<organism evidence="1 2">
    <name type="scientific">Prorocentrum cordatum</name>
    <dbReference type="NCBI Taxonomy" id="2364126"/>
    <lineage>
        <taxon>Eukaryota</taxon>
        <taxon>Sar</taxon>
        <taxon>Alveolata</taxon>
        <taxon>Dinophyceae</taxon>
        <taxon>Prorocentrales</taxon>
        <taxon>Prorocentraceae</taxon>
        <taxon>Prorocentrum</taxon>
    </lineage>
</organism>
<gene>
    <name evidence="1" type="ORF">PCOR1329_LOCUS76475</name>
</gene>
<comment type="caution">
    <text evidence="1">The sequence shown here is derived from an EMBL/GenBank/DDBJ whole genome shotgun (WGS) entry which is preliminary data.</text>
</comment>
<evidence type="ECO:0000313" key="1">
    <source>
        <dbReference type="EMBL" id="CAK0898759.1"/>
    </source>
</evidence>
<evidence type="ECO:0000313" key="2">
    <source>
        <dbReference type="Proteomes" id="UP001189429"/>
    </source>
</evidence>
<accession>A0ABN9XGE5</accession>
<sequence>MGDDPEWVLVAEGQGIAFSEPAASAPEGLVPPWLEAAVEGGIVFYDPDGNEVVVPSDQVGAFQQGLESVREFEHSLASQDGTRPRGR</sequence>
<reference evidence="1" key="1">
    <citation type="submission" date="2023-10" db="EMBL/GenBank/DDBJ databases">
        <authorList>
            <person name="Chen Y."/>
            <person name="Shah S."/>
            <person name="Dougan E. K."/>
            <person name="Thang M."/>
            <person name="Chan C."/>
        </authorList>
    </citation>
    <scope>NUCLEOTIDE SEQUENCE [LARGE SCALE GENOMIC DNA]</scope>
</reference>
<dbReference type="Proteomes" id="UP001189429">
    <property type="component" value="Unassembled WGS sequence"/>
</dbReference>
<protein>
    <submittedName>
        <fullName evidence="1">Uncharacterized protein</fullName>
    </submittedName>
</protein>
<dbReference type="EMBL" id="CAUYUJ010020504">
    <property type="protein sequence ID" value="CAK0898759.1"/>
    <property type="molecule type" value="Genomic_DNA"/>
</dbReference>
<keyword evidence="2" id="KW-1185">Reference proteome</keyword>
<name>A0ABN9XGE5_9DINO</name>